<accession>A0A4R5LME8</accession>
<dbReference type="RefSeq" id="WP_133179704.1">
    <property type="nucleotide sequence ID" value="NZ_SMOD01000001.1"/>
</dbReference>
<name>A0A4R5LME8_9BURK</name>
<dbReference type="Gene3D" id="2.120.10.30">
    <property type="entry name" value="TolB, C-terminal domain"/>
    <property type="match status" value="1"/>
</dbReference>
<dbReference type="AlphaFoldDB" id="A0A4R5LME8"/>
<organism evidence="1 2">
    <name type="scientific">Paraburkholderia guartelaensis</name>
    <dbReference type="NCBI Taxonomy" id="2546446"/>
    <lineage>
        <taxon>Bacteria</taxon>
        <taxon>Pseudomonadati</taxon>
        <taxon>Pseudomonadota</taxon>
        <taxon>Betaproteobacteria</taxon>
        <taxon>Burkholderiales</taxon>
        <taxon>Burkholderiaceae</taxon>
        <taxon>Paraburkholderia</taxon>
    </lineage>
</organism>
<protein>
    <submittedName>
        <fullName evidence="1">Uncharacterized protein</fullName>
    </submittedName>
</protein>
<gene>
    <name evidence="1" type="ORF">E1N52_02060</name>
</gene>
<sequence>MPLPGVPSVPLAGRVLRRLVACALVVFVAGCHVAPGTPPARIELSAQPNGVAVSPGDGGLFITDDRSNAILWSQDRSTYEAYAHVPVVPGQPNGLSQLVLAQPDALLVARFGFGETGALFIVSSHGGAQPLTGLATDRRRLGLAPIGPGRVLSSWFIKRDGQPITGGVSLVSYDVATHAATERDLIAGLTKPVGLAVRGDALLVSDQSRNVILRYDLRVLLAAQAPVPAQSGAMVAQVESPDLLAIDSAGTLYTKCHAHAVCRVEPDGTVTSLADDFQDARGVAIDDARHTLYVVDRAKSTSPTASAIRVIPLSR</sequence>
<dbReference type="SUPFAM" id="SSF63829">
    <property type="entry name" value="Calcium-dependent phosphotriesterase"/>
    <property type="match status" value="1"/>
</dbReference>
<comment type="caution">
    <text evidence="1">The sequence shown here is derived from an EMBL/GenBank/DDBJ whole genome shotgun (WGS) entry which is preliminary data.</text>
</comment>
<dbReference type="Proteomes" id="UP000295606">
    <property type="component" value="Unassembled WGS sequence"/>
</dbReference>
<reference evidence="1 2" key="1">
    <citation type="submission" date="2019-03" db="EMBL/GenBank/DDBJ databases">
        <title>Paraburkholderia sp. isolated from native Mimosa gymnas in Guartela State Park, Brazil.</title>
        <authorList>
            <person name="Paulitsch F."/>
            <person name="Hungria M."/>
            <person name="Delamuta J.R.M."/>
            <person name="Ribeiro R.A."/>
            <person name="Dall'Agnol R."/>
            <person name="Silva J.S.B."/>
        </authorList>
    </citation>
    <scope>NUCLEOTIDE SEQUENCE [LARGE SCALE GENOMIC DNA]</scope>
    <source>
        <strain evidence="1 2">CNPSo 3008</strain>
    </source>
</reference>
<proteinExistence type="predicted"/>
<dbReference type="InterPro" id="IPR011042">
    <property type="entry name" value="6-blade_b-propeller_TolB-like"/>
</dbReference>
<dbReference type="OrthoDB" id="8897756at2"/>
<dbReference type="EMBL" id="SMOD01000001">
    <property type="protein sequence ID" value="TDG11056.1"/>
    <property type="molecule type" value="Genomic_DNA"/>
</dbReference>
<evidence type="ECO:0000313" key="1">
    <source>
        <dbReference type="EMBL" id="TDG11056.1"/>
    </source>
</evidence>
<evidence type="ECO:0000313" key="2">
    <source>
        <dbReference type="Proteomes" id="UP000295606"/>
    </source>
</evidence>